<evidence type="ECO:0000259" key="3">
    <source>
        <dbReference type="Pfam" id="PF01048"/>
    </source>
</evidence>
<reference evidence="4" key="1">
    <citation type="journal article" date="2015" name="Nature">
        <title>Complex archaea that bridge the gap between prokaryotes and eukaryotes.</title>
        <authorList>
            <person name="Spang A."/>
            <person name="Saw J.H."/>
            <person name="Jorgensen S.L."/>
            <person name="Zaremba-Niedzwiedzka K."/>
            <person name="Martijn J."/>
            <person name="Lind A.E."/>
            <person name="van Eijk R."/>
            <person name="Schleper C."/>
            <person name="Guy L."/>
            <person name="Ettema T.J."/>
        </authorList>
    </citation>
    <scope>NUCLEOTIDE SEQUENCE</scope>
</reference>
<dbReference type="Pfam" id="PF01048">
    <property type="entry name" value="PNP_UDP_1"/>
    <property type="match status" value="1"/>
</dbReference>
<dbReference type="GO" id="GO:0019509">
    <property type="term" value="P:L-methionine salvage from methylthioadenosine"/>
    <property type="evidence" value="ECO:0007669"/>
    <property type="project" value="TreeGrafter"/>
</dbReference>
<dbReference type="InterPro" id="IPR010044">
    <property type="entry name" value="MTAP"/>
</dbReference>
<evidence type="ECO:0000313" key="4">
    <source>
        <dbReference type="EMBL" id="KKK60134.1"/>
    </source>
</evidence>
<keyword evidence="1" id="KW-0328">Glycosyltransferase</keyword>
<dbReference type="AlphaFoldDB" id="A0A0F8Z134"/>
<dbReference type="SUPFAM" id="SSF53167">
    <property type="entry name" value="Purine and uridine phosphorylases"/>
    <property type="match status" value="1"/>
</dbReference>
<protein>
    <recommendedName>
        <fullName evidence="3">Nucleoside phosphorylase domain-containing protein</fullName>
    </recommendedName>
</protein>
<accession>A0A0F8Z134</accession>
<dbReference type="GO" id="GO:0009116">
    <property type="term" value="P:nucleoside metabolic process"/>
    <property type="evidence" value="ECO:0007669"/>
    <property type="project" value="InterPro"/>
</dbReference>
<dbReference type="PANTHER" id="PTHR42679:SF2">
    <property type="entry name" value="S-METHYL-5'-THIOADENOSINE PHOSPHORYLASE"/>
    <property type="match status" value="1"/>
</dbReference>
<evidence type="ECO:0000256" key="2">
    <source>
        <dbReference type="ARBA" id="ARBA00022679"/>
    </source>
</evidence>
<name>A0A0F8Z134_9ZZZZ</name>
<dbReference type="PANTHER" id="PTHR42679">
    <property type="entry name" value="S-METHYL-5'-THIOADENOSINE PHOSPHORYLASE"/>
    <property type="match status" value="1"/>
</dbReference>
<dbReference type="CDD" id="cd09010">
    <property type="entry name" value="MTAP_SsMTAPII_like_MTIP"/>
    <property type="match status" value="1"/>
</dbReference>
<dbReference type="InterPro" id="IPR000845">
    <property type="entry name" value="Nucleoside_phosphorylase_d"/>
</dbReference>
<dbReference type="EMBL" id="LAZR01063122">
    <property type="protein sequence ID" value="KKK60134.1"/>
    <property type="molecule type" value="Genomic_DNA"/>
</dbReference>
<sequence>LLPSELNFRANVFGMKKLGVERIIAVSAVGSMKEEIKPLDIVIPDQFIDRTRGRIGTFFGDGIVGHVSLADPICSALAKTLYEAAKSVGANVHKGGIYVCIEGPQFSTRAESLTYRQWDVSVIGMTNIQEAKLAREAEICYSTLALSTDYDCWHEGEEDVTADLVIQNLKKNIDTAKAIIKRAIPMIKGERKCGCVNASSNAIVTQKDKIPKKVREKLNVIFGKYL</sequence>
<keyword evidence="2" id="KW-0808">Transferase</keyword>
<dbReference type="GO" id="GO:0005829">
    <property type="term" value="C:cytosol"/>
    <property type="evidence" value="ECO:0007669"/>
    <property type="project" value="TreeGrafter"/>
</dbReference>
<evidence type="ECO:0000256" key="1">
    <source>
        <dbReference type="ARBA" id="ARBA00022676"/>
    </source>
</evidence>
<feature type="non-terminal residue" evidence="4">
    <location>
        <position position="1"/>
    </location>
</feature>
<organism evidence="4">
    <name type="scientific">marine sediment metagenome</name>
    <dbReference type="NCBI Taxonomy" id="412755"/>
    <lineage>
        <taxon>unclassified sequences</taxon>
        <taxon>metagenomes</taxon>
        <taxon>ecological metagenomes</taxon>
    </lineage>
</organism>
<feature type="domain" description="Nucleoside phosphorylase" evidence="3">
    <location>
        <begin position="7"/>
        <end position="184"/>
    </location>
</feature>
<gene>
    <name evidence="4" type="ORF">LCGC14_3027390</name>
</gene>
<proteinExistence type="predicted"/>
<dbReference type="InterPro" id="IPR035994">
    <property type="entry name" value="Nucleoside_phosphorylase_sf"/>
</dbReference>
<dbReference type="GO" id="GO:0017061">
    <property type="term" value="F:S-methyl-5-thioadenosine phosphorylase activity"/>
    <property type="evidence" value="ECO:0007669"/>
    <property type="project" value="InterPro"/>
</dbReference>
<dbReference type="Gene3D" id="3.40.50.1580">
    <property type="entry name" value="Nucleoside phosphorylase domain"/>
    <property type="match status" value="1"/>
</dbReference>
<comment type="caution">
    <text evidence="4">The sequence shown here is derived from an EMBL/GenBank/DDBJ whole genome shotgun (WGS) entry which is preliminary data.</text>
</comment>